<organism evidence="1 2">
    <name type="scientific">Pseudomonas salomonii</name>
    <dbReference type="NCBI Taxonomy" id="191391"/>
    <lineage>
        <taxon>Bacteria</taxon>
        <taxon>Pseudomonadati</taxon>
        <taxon>Pseudomonadota</taxon>
        <taxon>Gammaproteobacteria</taxon>
        <taxon>Pseudomonadales</taxon>
        <taxon>Pseudomonadaceae</taxon>
        <taxon>Pseudomonas</taxon>
    </lineage>
</organism>
<protein>
    <submittedName>
        <fullName evidence="1">Uncharacterized protein</fullName>
    </submittedName>
</protein>
<proteinExistence type="predicted"/>
<accession>A0A1H3SF68</accession>
<evidence type="ECO:0000313" key="2">
    <source>
        <dbReference type="Proteomes" id="UP000182902"/>
    </source>
</evidence>
<sequence>MHSIESRTPVNPLIQKSFISFQRWCADAARQRANTEAWTTT</sequence>
<dbReference type="EMBL" id="FNOX01000009">
    <property type="protein sequence ID" value="SDZ36554.1"/>
    <property type="molecule type" value="Genomic_DNA"/>
</dbReference>
<dbReference type="AlphaFoldDB" id="A0A1H3SF68"/>
<name>A0A1H3SF68_9PSED</name>
<evidence type="ECO:0000313" key="1">
    <source>
        <dbReference type="EMBL" id="SDZ36554.1"/>
    </source>
</evidence>
<gene>
    <name evidence="1" type="ORF">SAMN05216247_109141</name>
</gene>
<dbReference type="Proteomes" id="UP000182902">
    <property type="component" value="Unassembled WGS sequence"/>
</dbReference>
<reference evidence="1 2" key="1">
    <citation type="submission" date="2016-10" db="EMBL/GenBank/DDBJ databases">
        <authorList>
            <person name="de Groot N.N."/>
        </authorList>
    </citation>
    <scope>NUCLEOTIDE SEQUENCE [LARGE SCALE GENOMIC DNA]</scope>
    <source>
        <strain evidence="1 2">ICMP 14252</strain>
    </source>
</reference>